<protein>
    <recommendedName>
        <fullName evidence="4">Glycosyltransferase RgtA/B/C/D-like domain-containing protein</fullName>
    </recommendedName>
</protein>
<feature type="transmembrane region" description="Helical" evidence="1">
    <location>
        <begin position="182"/>
        <end position="198"/>
    </location>
</feature>
<feature type="transmembrane region" description="Helical" evidence="1">
    <location>
        <begin position="205"/>
        <end position="226"/>
    </location>
</feature>
<evidence type="ECO:0000313" key="2">
    <source>
        <dbReference type="EMBL" id="RAQ97456.1"/>
    </source>
</evidence>
<name>A0A328VIB7_9CHLR</name>
<reference evidence="2 3" key="1">
    <citation type="submission" date="2016-08" db="EMBL/GenBank/DDBJ databases">
        <title>Analysis of Carbohydrate Active Enzymes in Thermogemmatispora T81 Reveals Carbohydrate Degradation Ability.</title>
        <authorList>
            <person name="Tomazini A."/>
            <person name="Lal S."/>
            <person name="Stott M."/>
            <person name="Henrissat B."/>
            <person name="Polikarpov I."/>
            <person name="Sparling R."/>
            <person name="Levin D.B."/>
        </authorList>
    </citation>
    <scope>NUCLEOTIDE SEQUENCE [LARGE SCALE GENOMIC DNA]</scope>
    <source>
        <strain evidence="2 3">T81</strain>
    </source>
</reference>
<feature type="transmembrane region" description="Helical" evidence="1">
    <location>
        <begin position="319"/>
        <end position="337"/>
    </location>
</feature>
<feature type="transmembrane region" description="Helical" evidence="1">
    <location>
        <begin position="391"/>
        <end position="411"/>
    </location>
</feature>
<evidence type="ECO:0000256" key="1">
    <source>
        <dbReference type="SAM" id="Phobius"/>
    </source>
</evidence>
<gene>
    <name evidence="2" type="ORF">A4R35_18100</name>
</gene>
<dbReference type="Proteomes" id="UP000248706">
    <property type="component" value="Unassembled WGS sequence"/>
</dbReference>
<dbReference type="RefSeq" id="WP_112431833.1">
    <property type="nucleotide sequence ID" value="NZ_MCIF01000002.1"/>
</dbReference>
<keyword evidence="1" id="KW-1133">Transmembrane helix</keyword>
<feature type="transmembrane region" description="Helical" evidence="1">
    <location>
        <begin position="364"/>
        <end position="385"/>
    </location>
</feature>
<keyword evidence="1" id="KW-0812">Transmembrane</keyword>
<dbReference type="EMBL" id="MCIF01000002">
    <property type="protein sequence ID" value="RAQ97456.1"/>
    <property type="molecule type" value="Genomic_DNA"/>
</dbReference>
<organism evidence="2 3">
    <name type="scientific">Thermogemmatispora tikiterensis</name>
    <dbReference type="NCBI Taxonomy" id="1825093"/>
    <lineage>
        <taxon>Bacteria</taxon>
        <taxon>Bacillati</taxon>
        <taxon>Chloroflexota</taxon>
        <taxon>Ktedonobacteria</taxon>
        <taxon>Thermogemmatisporales</taxon>
        <taxon>Thermogemmatisporaceae</taxon>
        <taxon>Thermogemmatispora</taxon>
    </lineage>
</organism>
<comment type="caution">
    <text evidence="2">The sequence shown here is derived from an EMBL/GenBank/DDBJ whole genome shotgun (WGS) entry which is preliminary data.</text>
</comment>
<keyword evidence="3" id="KW-1185">Reference proteome</keyword>
<proteinExistence type="predicted"/>
<feature type="transmembrane region" description="Helical" evidence="1">
    <location>
        <begin position="423"/>
        <end position="445"/>
    </location>
</feature>
<evidence type="ECO:0000313" key="3">
    <source>
        <dbReference type="Proteomes" id="UP000248706"/>
    </source>
</evidence>
<feature type="transmembrane region" description="Helical" evidence="1">
    <location>
        <begin position="51"/>
        <end position="69"/>
    </location>
</feature>
<keyword evidence="1" id="KW-0472">Membrane</keyword>
<accession>A0A328VIB7</accession>
<sequence length="568" mass="61752">MIIILLSSLLRFSLILLGWPSLDSDEGTMGLMALHIAYQGAHPLVFYGQDYLAPIDAYLAAFFFLIWGPSVVTLRLSVLLLFCFFLIQIYLLTSLVYNKPLALCTLLIVGAGPGEVVFRELEAAGGSPDVLFFCSCLLLVTCKIVLSRQQRLAVQEQAGLWDGLALGGWGLLAGVSIWSDPLVLPFVGMAFLLLLESYRRQLKLALLLILLAGLLVGLAPEIIYKVTVPPSPTRLALLGPGYHEPAYPPVTASSGAGATGTGMAIQASPMLQIAGALLVSLPLATGGNAICTLGSGQAWPPRGDPQTQLCTVLHGAWSLGYLVLWFLAAGLALKAWWPWRRRDPNPESDERSCALEHARQGARLMVLGGAGGTLFLYCLFPPAALTPWPSSRYLVGLIISIPAVLFPLWCLACSSSQRLRCGLPLPVARLGSMVAVVMAIATWWLGSGQLLAQAPGVQVLNKEQQALINFLLKRGATRIYTDYWTCDRIAFQSTERIICSVLDAGLQPGLNRYPPYSSLVQAAPALPCYVFPVGSPQDLRLQQRIARGYRYSRLTYMNYAIYEPLLYI</sequence>
<feature type="transmembrane region" description="Helical" evidence="1">
    <location>
        <begin position="76"/>
        <end position="97"/>
    </location>
</feature>
<dbReference type="AlphaFoldDB" id="A0A328VIB7"/>
<evidence type="ECO:0008006" key="4">
    <source>
        <dbReference type="Google" id="ProtNLM"/>
    </source>
</evidence>
<dbReference type="OrthoDB" id="5124967at2"/>